<dbReference type="InterPro" id="IPR029063">
    <property type="entry name" value="SAM-dependent_MTases_sf"/>
</dbReference>
<dbReference type="GO" id="GO:0003735">
    <property type="term" value="F:structural constituent of ribosome"/>
    <property type="evidence" value="ECO:0007669"/>
    <property type="project" value="TreeGrafter"/>
</dbReference>
<feature type="region of interest" description="Disordered" evidence="5">
    <location>
        <begin position="317"/>
        <end position="339"/>
    </location>
</feature>
<dbReference type="CDD" id="cd02440">
    <property type="entry name" value="AdoMet_MTases"/>
    <property type="match status" value="1"/>
</dbReference>
<dbReference type="GO" id="GO:0006412">
    <property type="term" value="P:translation"/>
    <property type="evidence" value="ECO:0007669"/>
    <property type="project" value="InterPro"/>
</dbReference>
<keyword evidence="6" id="KW-0808">Transferase</keyword>
<dbReference type="Pfam" id="PF09243">
    <property type="entry name" value="Rsm22"/>
    <property type="match status" value="1"/>
</dbReference>
<dbReference type="Gene3D" id="3.40.50.150">
    <property type="entry name" value="Vaccinia Virus protein VP39"/>
    <property type="match status" value="1"/>
</dbReference>
<reference evidence="6" key="1">
    <citation type="submission" date="2017-02" db="EMBL/GenBank/DDBJ databases">
        <authorList>
            <person name="Regsiter A."/>
            <person name="William W."/>
        </authorList>
    </citation>
    <scope>NUCLEOTIDE SEQUENCE</scope>
    <source>
        <strain evidence="6">BdmA 4</strain>
    </source>
</reference>
<evidence type="ECO:0000256" key="2">
    <source>
        <dbReference type="ARBA" id="ARBA00022946"/>
    </source>
</evidence>
<evidence type="ECO:0000256" key="3">
    <source>
        <dbReference type="ARBA" id="ARBA00023004"/>
    </source>
</evidence>
<dbReference type="SUPFAM" id="SSF53335">
    <property type="entry name" value="S-adenosyl-L-methionine-dependent methyltransferases"/>
    <property type="match status" value="1"/>
</dbReference>
<dbReference type="EMBL" id="FWDO01000004">
    <property type="protein sequence ID" value="SLM17921.1"/>
    <property type="molecule type" value="Genomic_DNA"/>
</dbReference>
<dbReference type="InterPro" id="IPR052571">
    <property type="entry name" value="Mt_RNA_Methyltransferase"/>
</dbReference>
<keyword evidence="4" id="KW-0411">Iron-sulfur</keyword>
<sequence length="422" mass="46535">MESKEGPKLKLDTTLVSRLSFWYDISVSLGLAIKKYKNVKIIGENVRALQRGLTGDRTRIASGYMDEQSLLQAYLLYYWAVSLFEVTMVLEELDARARLPELHSVLDIGSGPGPASFAANVFGARRAFLVDKSQKALATASEIAAEARREHSDFEILTRYANLEEFRVPAGETFDLIVASQSLNEMWHDVPDWLERRRDFVLRLLPSLRAGGILVIIEPSAHYTSIPLLALRDRVLESIGRQEPHEIAAFTGGAQIACAGPCPHSGSCPMRTLKGRPCFSEWQWEAPPLVNELANFAGLDRTSLKAAWVAFKKTPPETGRAKAEGARNMPDTPAKSGSLRGRIVSEPMRNKAGRIRYIVCTDCGLLTTISAPQGDPEARSLGFFQLARGDLLEADGLEARGDAHLGIVRGTRIHITMKAPRI</sequence>
<dbReference type="GO" id="GO:0008168">
    <property type="term" value="F:methyltransferase activity"/>
    <property type="evidence" value="ECO:0007669"/>
    <property type="project" value="UniProtKB-KW"/>
</dbReference>
<dbReference type="GO" id="GO:0051536">
    <property type="term" value="F:iron-sulfur cluster binding"/>
    <property type="evidence" value="ECO:0007669"/>
    <property type="project" value="UniProtKB-KW"/>
</dbReference>
<dbReference type="AlphaFoldDB" id="A0A3P3XNR0"/>
<proteinExistence type="predicted"/>
<evidence type="ECO:0000313" key="6">
    <source>
        <dbReference type="EMBL" id="SLM17921.1"/>
    </source>
</evidence>
<protein>
    <submittedName>
        <fullName evidence="6">Putative Methyltransferase type 12</fullName>
    </submittedName>
</protein>
<dbReference type="PANTHER" id="PTHR13184:SF5">
    <property type="entry name" value="METHYLTRANSFERASE-LIKE PROTEIN 17, MITOCHONDRIAL"/>
    <property type="match status" value="1"/>
</dbReference>
<dbReference type="PANTHER" id="PTHR13184">
    <property type="entry name" value="37S RIBOSOMAL PROTEIN S22"/>
    <property type="match status" value="1"/>
</dbReference>
<keyword evidence="6" id="KW-0489">Methyltransferase</keyword>
<keyword evidence="2" id="KW-0809">Transit peptide</keyword>
<evidence type="ECO:0000256" key="4">
    <source>
        <dbReference type="ARBA" id="ARBA00023014"/>
    </source>
</evidence>
<dbReference type="GO" id="GO:0046872">
    <property type="term" value="F:metal ion binding"/>
    <property type="evidence" value="ECO:0007669"/>
    <property type="project" value="UniProtKB-KW"/>
</dbReference>
<keyword evidence="3" id="KW-0408">Iron</keyword>
<keyword evidence="1" id="KW-0479">Metal-binding</keyword>
<dbReference type="InterPro" id="IPR015324">
    <property type="entry name" value="Ribosomal_Rsm22-like"/>
</dbReference>
<dbReference type="GO" id="GO:0032259">
    <property type="term" value="P:methylation"/>
    <property type="evidence" value="ECO:0007669"/>
    <property type="project" value="UniProtKB-KW"/>
</dbReference>
<gene>
    <name evidence="6" type="ORF">SPIRO4BDMA_40493</name>
</gene>
<accession>A0A3P3XNR0</accession>
<evidence type="ECO:0000256" key="5">
    <source>
        <dbReference type="SAM" id="MobiDB-lite"/>
    </source>
</evidence>
<dbReference type="GO" id="GO:0015935">
    <property type="term" value="C:small ribosomal subunit"/>
    <property type="evidence" value="ECO:0007669"/>
    <property type="project" value="TreeGrafter"/>
</dbReference>
<name>A0A3P3XNR0_9SPIR</name>
<evidence type="ECO:0000256" key="1">
    <source>
        <dbReference type="ARBA" id="ARBA00022723"/>
    </source>
</evidence>
<organism evidence="6">
    <name type="scientific">uncultured spirochete</name>
    <dbReference type="NCBI Taxonomy" id="156406"/>
    <lineage>
        <taxon>Bacteria</taxon>
        <taxon>Pseudomonadati</taxon>
        <taxon>Spirochaetota</taxon>
        <taxon>Spirochaetia</taxon>
        <taxon>Spirochaetales</taxon>
        <taxon>environmental samples</taxon>
    </lineage>
</organism>